<evidence type="ECO:0000313" key="2">
    <source>
        <dbReference type="EMBL" id="MBB6486074.1"/>
    </source>
</evidence>
<protein>
    <submittedName>
        <fullName evidence="2">Uncharacterized protein (DUF342 family)</fullName>
    </submittedName>
</protein>
<accession>A0A7X0ISL7</accession>
<name>A0A7X0ISL7_9HYPH</name>
<evidence type="ECO:0000256" key="1">
    <source>
        <dbReference type="SAM" id="MobiDB-lite"/>
    </source>
</evidence>
<comment type="caution">
    <text evidence="2">The sequence shown here is derived from an EMBL/GenBank/DDBJ whole genome shotgun (WGS) entry which is preliminary data.</text>
</comment>
<evidence type="ECO:0000313" key="3">
    <source>
        <dbReference type="Proteomes" id="UP000565576"/>
    </source>
</evidence>
<gene>
    <name evidence="2" type="ORF">GGD46_003369</name>
</gene>
<dbReference type="RefSeq" id="WP_184705722.1">
    <property type="nucleotide sequence ID" value="NZ_JACHBG010000007.1"/>
</dbReference>
<dbReference type="Proteomes" id="UP000565576">
    <property type="component" value="Unassembled WGS sequence"/>
</dbReference>
<sequence>MGLQIRKTDIVSAVSSSSTAAATANSSSSIATEAQLKVTIKEKNRDLDKATDEKTRAALQKQITKLQAQLQKLQNADKAKSTAGVDEQNHASTATLSGESDRIGSKNFDSATDFGQREAYV</sequence>
<organism evidence="2 3">
    <name type="scientific">Rhizobium lusitanum</name>
    <dbReference type="NCBI Taxonomy" id="293958"/>
    <lineage>
        <taxon>Bacteria</taxon>
        <taxon>Pseudomonadati</taxon>
        <taxon>Pseudomonadota</taxon>
        <taxon>Alphaproteobacteria</taxon>
        <taxon>Hyphomicrobiales</taxon>
        <taxon>Rhizobiaceae</taxon>
        <taxon>Rhizobium/Agrobacterium group</taxon>
        <taxon>Rhizobium</taxon>
    </lineage>
</organism>
<feature type="region of interest" description="Disordered" evidence="1">
    <location>
        <begin position="70"/>
        <end position="121"/>
    </location>
</feature>
<proteinExistence type="predicted"/>
<dbReference type="AlphaFoldDB" id="A0A7X0ISL7"/>
<dbReference type="EMBL" id="JACHBG010000007">
    <property type="protein sequence ID" value="MBB6486074.1"/>
    <property type="molecule type" value="Genomic_DNA"/>
</dbReference>
<reference evidence="2 3" key="1">
    <citation type="submission" date="2020-08" db="EMBL/GenBank/DDBJ databases">
        <title>Genomic Encyclopedia of Type Strains, Phase IV (KMG-V): Genome sequencing to study the core and pangenomes of soil and plant-associated prokaryotes.</title>
        <authorList>
            <person name="Whitman W."/>
        </authorList>
    </citation>
    <scope>NUCLEOTIDE SEQUENCE [LARGE SCALE GENOMIC DNA]</scope>
    <source>
        <strain evidence="2 3">SEMIA 4060</strain>
    </source>
</reference>